<evidence type="ECO:0008006" key="6">
    <source>
        <dbReference type="Google" id="ProtNLM"/>
    </source>
</evidence>
<evidence type="ECO:0000313" key="5">
    <source>
        <dbReference type="Proteomes" id="UP000095767"/>
    </source>
</evidence>
<feature type="region of interest" description="Disordered" evidence="1">
    <location>
        <begin position="54"/>
        <end position="104"/>
    </location>
</feature>
<name>A0A1E5UU94_9POAL</name>
<keyword evidence="2" id="KW-0472">Membrane</keyword>
<organism evidence="4 5">
    <name type="scientific">Dichanthelium oligosanthes</name>
    <dbReference type="NCBI Taxonomy" id="888268"/>
    <lineage>
        <taxon>Eukaryota</taxon>
        <taxon>Viridiplantae</taxon>
        <taxon>Streptophyta</taxon>
        <taxon>Embryophyta</taxon>
        <taxon>Tracheophyta</taxon>
        <taxon>Spermatophyta</taxon>
        <taxon>Magnoliopsida</taxon>
        <taxon>Liliopsida</taxon>
        <taxon>Poales</taxon>
        <taxon>Poaceae</taxon>
        <taxon>PACMAD clade</taxon>
        <taxon>Panicoideae</taxon>
        <taxon>Panicodae</taxon>
        <taxon>Paniceae</taxon>
        <taxon>Dichantheliinae</taxon>
        <taxon>Dichanthelium</taxon>
    </lineage>
</organism>
<evidence type="ECO:0000256" key="1">
    <source>
        <dbReference type="SAM" id="MobiDB-lite"/>
    </source>
</evidence>
<comment type="caution">
    <text evidence="4">The sequence shown here is derived from an EMBL/GenBank/DDBJ whole genome shotgun (WGS) entry which is preliminary data.</text>
</comment>
<dbReference type="OrthoDB" id="696655at2759"/>
<accession>A0A1E5UU94</accession>
<sequence>MVGGRGTMLWLALLVSARIVSVSSDGEAVNGQPLATPGPDTNVLCVSKCGTCPTVCSSPPPPSPSDAGDSTTPPTPKSGGGGYSSPPSPKSYSPSPPGQGKGDRPSSYYYLFTAAGSRTSCAGASIYALVFLVLVSVVANLL</sequence>
<dbReference type="EMBL" id="LWDX02063083">
    <property type="protein sequence ID" value="OEL16421.1"/>
    <property type="molecule type" value="Genomic_DNA"/>
</dbReference>
<proteinExistence type="predicted"/>
<keyword evidence="5" id="KW-1185">Reference proteome</keyword>
<gene>
    <name evidence="4" type="ORF">BAE44_0022560</name>
</gene>
<feature type="signal peptide" evidence="3">
    <location>
        <begin position="1"/>
        <end position="24"/>
    </location>
</feature>
<dbReference type="Proteomes" id="UP000095767">
    <property type="component" value="Unassembled WGS sequence"/>
</dbReference>
<feature type="compositionally biased region" description="Pro residues" evidence="1">
    <location>
        <begin position="86"/>
        <end position="97"/>
    </location>
</feature>
<keyword evidence="3" id="KW-0732">Signal</keyword>
<evidence type="ECO:0000256" key="3">
    <source>
        <dbReference type="SAM" id="SignalP"/>
    </source>
</evidence>
<reference evidence="4 5" key="1">
    <citation type="submission" date="2016-09" db="EMBL/GenBank/DDBJ databases">
        <title>The draft genome of Dichanthelium oligosanthes: A C3 panicoid grass species.</title>
        <authorList>
            <person name="Studer A.J."/>
            <person name="Schnable J.C."/>
            <person name="Brutnell T.P."/>
        </authorList>
    </citation>
    <scope>NUCLEOTIDE SEQUENCE [LARGE SCALE GENOMIC DNA]</scope>
    <source>
        <strain evidence="5">cv. Kellogg 1175</strain>
        <tissue evidence="4">Leaf</tissue>
    </source>
</reference>
<feature type="chain" id="PRO_5009187373" description="4Fe-4S ferredoxin-type domain-containing protein" evidence="3">
    <location>
        <begin position="25"/>
        <end position="142"/>
    </location>
</feature>
<keyword evidence="2" id="KW-1133">Transmembrane helix</keyword>
<evidence type="ECO:0000256" key="2">
    <source>
        <dbReference type="SAM" id="Phobius"/>
    </source>
</evidence>
<keyword evidence="2" id="KW-0812">Transmembrane</keyword>
<evidence type="ECO:0000313" key="4">
    <source>
        <dbReference type="EMBL" id="OEL16421.1"/>
    </source>
</evidence>
<protein>
    <recommendedName>
        <fullName evidence="6">4Fe-4S ferredoxin-type domain-containing protein</fullName>
    </recommendedName>
</protein>
<dbReference type="STRING" id="888268.A0A1E5UU94"/>
<feature type="transmembrane region" description="Helical" evidence="2">
    <location>
        <begin position="122"/>
        <end position="141"/>
    </location>
</feature>
<dbReference type="AlphaFoldDB" id="A0A1E5UU94"/>